<sequence length="356" mass="41132">MDEHSKSDEIKFGLVVLCGIPGSGKSTLANGLKNYLREASDKTHAIHICYDELFPSDLEREIITQSQYNSDEGEGISKWKSYRKAIFNSVEGLIGKVMLKQVNPNTDDIESEEDRLLFETIQRTIHKKYDEIFSGIRTDVNNVVLIIDDNMYYRSMRYSYFQLAKKYSTGFVQFYIKCPTDLALERNHARGEPVDKDIILTMDTRLEPPNPELNKWEENSYVIDSMETDMNARFSFVIDKIEHCLKNPIPLEIEENVEEKEESRVICSKNTLHQIDQILRKIVQDHMKHSARNAANMAEQGKIANATRSYIFSHFKLGKLTLASMDDVTDSSKDKNSTLYKHVSELFKAEINKYKQ</sequence>
<dbReference type="InterPro" id="IPR013641">
    <property type="entry name" value="KTI12/PSTK"/>
</dbReference>
<keyword evidence="1" id="KW-0547">Nucleotide-binding</keyword>
<evidence type="ECO:0000256" key="2">
    <source>
        <dbReference type="ARBA" id="ARBA00022840"/>
    </source>
</evidence>
<proteinExistence type="predicted"/>
<dbReference type="GO" id="GO:0000049">
    <property type="term" value="F:tRNA binding"/>
    <property type="evidence" value="ECO:0007669"/>
    <property type="project" value="TreeGrafter"/>
</dbReference>
<evidence type="ECO:0000313" key="3">
    <source>
        <dbReference type="EMBL" id="CAH1783150.1"/>
    </source>
</evidence>
<evidence type="ECO:0008006" key="5">
    <source>
        <dbReference type="Google" id="ProtNLM"/>
    </source>
</evidence>
<accession>A0A8S4NMR8</accession>
<dbReference type="Pfam" id="PF08433">
    <property type="entry name" value="KTI12"/>
    <property type="match status" value="2"/>
</dbReference>
<comment type="caution">
    <text evidence="3">The sequence shown here is derived from an EMBL/GenBank/DDBJ whole genome shotgun (WGS) entry which is preliminary data.</text>
</comment>
<organism evidence="3 4">
    <name type="scientific">Owenia fusiformis</name>
    <name type="common">Polychaete worm</name>
    <dbReference type="NCBI Taxonomy" id="6347"/>
    <lineage>
        <taxon>Eukaryota</taxon>
        <taxon>Metazoa</taxon>
        <taxon>Spiralia</taxon>
        <taxon>Lophotrochozoa</taxon>
        <taxon>Annelida</taxon>
        <taxon>Polychaeta</taxon>
        <taxon>Sedentaria</taxon>
        <taxon>Canalipalpata</taxon>
        <taxon>Sabellida</taxon>
        <taxon>Oweniida</taxon>
        <taxon>Oweniidae</taxon>
        <taxon>Owenia</taxon>
    </lineage>
</organism>
<dbReference type="OrthoDB" id="9972657at2759"/>
<dbReference type="InterPro" id="IPR052648">
    <property type="entry name" value="Ser-tRNA(Sec)_kinase"/>
</dbReference>
<keyword evidence="4" id="KW-1185">Reference proteome</keyword>
<dbReference type="EMBL" id="CAIIXF020000005">
    <property type="protein sequence ID" value="CAH1783150.1"/>
    <property type="molecule type" value="Genomic_DNA"/>
</dbReference>
<dbReference type="GO" id="GO:0016301">
    <property type="term" value="F:kinase activity"/>
    <property type="evidence" value="ECO:0007669"/>
    <property type="project" value="TreeGrafter"/>
</dbReference>
<gene>
    <name evidence="3" type="ORF">OFUS_LOCUS9516</name>
</gene>
<protein>
    <recommendedName>
        <fullName evidence="5">L-seryl-tRNA(Sec) kinase</fullName>
    </recommendedName>
</protein>
<dbReference type="GO" id="GO:0005524">
    <property type="term" value="F:ATP binding"/>
    <property type="evidence" value="ECO:0007669"/>
    <property type="project" value="UniProtKB-KW"/>
</dbReference>
<evidence type="ECO:0000313" key="4">
    <source>
        <dbReference type="Proteomes" id="UP000749559"/>
    </source>
</evidence>
<dbReference type="PANTHER" id="PTHR20873:SF0">
    <property type="entry name" value="L-SERYL-TRNA(SEC) KINASE"/>
    <property type="match status" value="1"/>
</dbReference>
<dbReference type="PANTHER" id="PTHR20873">
    <property type="entry name" value="L-SERYL-TRNA(SEC) KINASE"/>
    <property type="match status" value="1"/>
</dbReference>
<dbReference type="InterPro" id="IPR027417">
    <property type="entry name" value="P-loop_NTPase"/>
</dbReference>
<dbReference type="Proteomes" id="UP000749559">
    <property type="component" value="Unassembled WGS sequence"/>
</dbReference>
<reference evidence="3" key="1">
    <citation type="submission" date="2022-03" db="EMBL/GenBank/DDBJ databases">
        <authorList>
            <person name="Martin C."/>
        </authorList>
    </citation>
    <scope>NUCLEOTIDE SEQUENCE</scope>
</reference>
<evidence type="ECO:0000256" key="1">
    <source>
        <dbReference type="ARBA" id="ARBA00022741"/>
    </source>
</evidence>
<dbReference type="Gene3D" id="3.40.50.300">
    <property type="entry name" value="P-loop containing nucleotide triphosphate hydrolases"/>
    <property type="match status" value="1"/>
</dbReference>
<name>A0A8S4NMR8_OWEFU</name>
<keyword evidence="2" id="KW-0067">ATP-binding</keyword>
<dbReference type="SUPFAM" id="SSF52540">
    <property type="entry name" value="P-loop containing nucleoside triphosphate hydrolases"/>
    <property type="match status" value="1"/>
</dbReference>
<dbReference type="AlphaFoldDB" id="A0A8S4NMR8"/>